<evidence type="ECO:0000256" key="2">
    <source>
        <dbReference type="SAM" id="SignalP"/>
    </source>
</evidence>
<feature type="signal peptide" evidence="2">
    <location>
        <begin position="1"/>
        <end position="28"/>
    </location>
</feature>
<evidence type="ECO:0000313" key="4">
    <source>
        <dbReference type="Proteomes" id="UP000253857"/>
    </source>
</evidence>
<gene>
    <name evidence="3" type="ORF">C1871_03835</name>
</gene>
<dbReference type="CDD" id="cd05826">
    <property type="entry name" value="Sortase_B"/>
    <property type="match status" value="1"/>
</dbReference>
<dbReference type="Gene3D" id="2.40.260.10">
    <property type="entry name" value="Sortase"/>
    <property type="match status" value="1"/>
</dbReference>
<dbReference type="InterPro" id="IPR009835">
    <property type="entry name" value="SrtB"/>
</dbReference>
<keyword evidence="1" id="KW-0378">Hydrolase</keyword>
<dbReference type="InterPro" id="IPR005754">
    <property type="entry name" value="Sortase"/>
</dbReference>
<proteinExistence type="predicted"/>
<protein>
    <submittedName>
        <fullName evidence="3">Class B sortase</fullName>
    </submittedName>
</protein>
<dbReference type="SUPFAM" id="SSF63817">
    <property type="entry name" value="Sortase"/>
    <property type="match status" value="1"/>
</dbReference>
<feature type="chain" id="PRO_5044389258" evidence="2">
    <location>
        <begin position="29"/>
        <end position="231"/>
    </location>
</feature>
<dbReference type="Pfam" id="PF04203">
    <property type="entry name" value="Sortase"/>
    <property type="match status" value="1"/>
</dbReference>
<evidence type="ECO:0000313" key="3">
    <source>
        <dbReference type="EMBL" id="RDB87926.1"/>
    </source>
</evidence>
<dbReference type="InterPro" id="IPR023365">
    <property type="entry name" value="Sortase_dom-sf"/>
</dbReference>
<name>A0A369NE20_EGGLN</name>
<dbReference type="RefSeq" id="WP_035586176.1">
    <property type="nucleotide sequence ID" value="NZ_CP089335.1"/>
</dbReference>
<dbReference type="AlphaFoldDB" id="A0A369NE20"/>
<sequence length="231" mass="24707">MKKLKIVAEGLGLALAALAVASLCTRIAADDSGKAEIAQSLEGAVSEESVHEEPQGIDWDSLSQEIVAWVEAPNTNISQPIAKADKRNPNAYLYLDALGQGGYGTPYIDADCTEESLLIPIYGHNMSDGSVFADFAKYSNEDYARSHSRIFLHTRAGGTYELSVIAVDVVDASAETVCPSFADAGAIAEWIGKSDFVLLEYDGSSKVFAFATCSYQTVNSRTVVYAANTNE</sequence>
<dbReference type="GO" id="GO:0016787">
    <property type="term" value="F:hydrolase activity"/>
    <property type="evidence" value="ECO:0007669"/>
    <property type="project" value="UniProtKB-KW"/>
</dbReference>
<reference evidence="3 4" key="1">
    <citation type="journal article" date="2018" name="Elife">
        <title>Discovery and characterization of a prevalent human gut bacterial enzyme sufficient for the inactivation of a family of plant toxins.</title>
        <authorList>
            <person name="Koppel N."/>
            <person name="Bisanz J.E."/>
            <person name="Pandelia M.E."/>
            <person name="Turnbaugh P.J."/>
            <person name="Balskus E.P."/>
        </authorList>
    </citation>
    <scope>NUCLEOTIDE SEQUENCE [LARGE SCALE GENOMIC DNA]</scope>
    <source>
        <strain evidence="3 4">FAA1-1-60AUCSF</strain>
    </source>
</reference>
<comment type="caution">
    <text evidence="3">The sequence shown here is derived from an EMBL/GenBank/DDBJ whole genome shotgun (WGS) entry which is preliminary data.</text>
</comment>
<dbReference type="EMBL" id="PPTY01000003">
    <property type="protein sequence ID" value="RDB87926.1"/>
    <property type="molecule type" value="Genomic_DNA"/>
</dbReference>
<dbReference type="Proteomes" id="UP000253857">
    <property type="component" value="Unassembled WGS sequence"/>
</dbReference>
<organism evidence="3 4">
    <name type="scientific">Eggerthella lenta</name>
    <name type="common">Eubacterium lentum</name>
    <dbReference type="NCBI Taxonomy" id="84112"/>
    <lineage>
        <taxon>Bacteria</taxon>
        <taxon>Bacillati</taxon>
        <taxon>Actinomycetota</taxon>
        <taxon>Coriobacteriia</taxon>
        <taxon>Eggerthellales</taxon>
        <taxon>Eggerthellaceae</taxon>
        <taxon>Eggerthella</taxon>
    </lineage>
</organism>
<keyword evidence="2" id="KW-0732">Signal</keyword>
<accession>A0A369NE20</accession>
<evidence type="ECO:0000256" key="1">
    <source>
        <dbReference type="ARBA" id="ARBA00022801"/>
    </source>
</evidence>